<sequence>MKVGIIGVGSICKKAYLPIITSREDIEIILCSRNKDVLLDISKKYRIQNFTTSVEELIEMGIDCAFVHSSTESHYKICEKLLNNGIHVYVDKPISHSLDEALELSNIAKKNGKMLMTGFNRRYAPMVADLKTLGKPHIIIIEKNRVNLPGIPRVFVFDDFIHVVDTLRFLIGNDYKTLTVDSLKDECGLKNVVIKLSNEFTTAIGIMNRDNGIREETMEYMASGKKAIVSNLCETSYFENRTIFTKKFGDWDHTLAKRGFINIIDDFLKRVKENTPSYDLLDDSIKTHRLCEDIIKKL</sequence>
<dbReference type="Gene3D" id="3.40.50.720">
    <property type="entry name" value="NAD(P)-binding Rossmann-like Domain"/>
    <property type="match status" value="1"/>
</dbReference>
<dbReference type="Gene3D" id="3.30.360.10">
    <property type="entry name" value="Dihydrodipicolinate Reductase, domain 2"/>
    <property type="match status" value="1"/>
</dbReference>
<reference evidence="3 4" key="1">
    <citation type="submission" date="2016-10" db="EMBL/GenBank/DDBJ databases">
        <authorList>
            <person name="de Groot N.N."/>
        </authorList>
    </citation>
    <scope>NUCLEOTIDE SEQUENCE [LARGE SCALE GENOMIC DNA]</scope>
    <source>
        <strain evidence="3 4">NLAE-zl-G419</strain>
    </source>
</reference>
<dbReference type="OrthoDB" id="9815825at2"/>
<dbReference type="Pfam" id="PF01408">
    <property type="entry name" value="GFO_IDH_MocA"/>
    <property type="match status" value="1"/>
</dbReference>
<dbReference type="InterPro" id="IPR048477">
    <property type="entry name" value="YceM-like_C"/>
</dbReference>
<evidence type="ECO:0000313" key="3">
    <source>
        <dbReference type="EMBL" id="SFG09844.1"/>
    </source>
</evidence>
<dbReference type="Pfam" id="PF21378">
    <property type="entry name" value="YceM-like_C"/>
    <property type="match status" value="1"/>
</dbReference>
<dbReference type="SUPFAM" id="SSF51735">
    <property type="entry name" value="NAD(P)-binding Rossmann-fold domains"/>
    <property type="match status" value="1"/>
</dbReference>
<dbReference type="GO" id="GO:0000166">
    <property type="term" value="F:nucleotide binding"/>
    <property type="evidence" value="ECO:0007669"/>
    <property type="project" value="InterPro"/>
</dbReference>
<dbReference type="Proteomes" id="UP000182135">
    <property type="component" value="Unassembled WGS sequence"/>
</dbReference>
<organism evidence="3 4">
    <name type="scientific">Clostridium cadaveris</name>
    <dbReference type="NCBI Taxonomy" id="1529"/>
    <lineage>
        <taxon>Bacteria</taxon>
        <taxon>Bacillati</taxon>
        <taxon>Bacillota</taxon>
        <taxon>Clostridia</taxon>
        <taxon>Eubacteriales</taxon>
        <taxon>Clostridiaceae</taxon>
        <taxon>Clostridium</taxon>
    </lineage>
</organism>
<evidence type="ECO:0000259" key="1">
    <source>
        <dbReference type="Pfam" id="PF01408"/>
    </source>
</evidence>
<dbReference type="PANTHER" id="PTHR43708:SF4">
    <property type="entry name" value="OXIDOREDUCTASE YCEM-RELATED"/>
    <property type="match status" value="1"/>
</dbReference>
<dbReference type="InterPro" id="IPR000683">
    <property type="entry name" value="Gfo/Idh/MocA-like_OxRdtase_N"/>
</dbReference>
<dbReference type="AlphaFoldDB" id="A0A1I2P199"/>
<dbReference type="eggNOG" id="COG0673">
    <property type="taxonomic scope" value="Bacteria"/>
</dbReference>
<dbReference type="EMBL" id="FOOE01000025">
    <property type="protein sequence ID" value="SFG09844.1"/>
    <property type="molecule type" value="Genomic_DNA"/>
</dbReference>
<accession>A0A1I2P199</accession>
<dbReference type="GeneID" id="90543441"/>
<gene>
    <name evidence="3" type="ORF">SAMN04487885_12547</name>
</gene>
<keyword evidence="4" id="KW-1185">Reference proteome</keyword>
<feature type="domain" description="Gfo/Idh/MocA-like oxidoreductase N-terminal" evidence="1">
    <location>
        <begin position="1"/>
        <end position="119"/>
    </location>
</feature>
<name>A0A1I2P199_9CLOT</name>
<evidence type="ECO:0000313" key="4">
    <source>
        <dbReference type="Proteomes" id="UP000182135"/>
    </source>
</evidence>
<dbReference type="InterPro" id="IPR051317">
    <property type="entry name" value="Gfo/Idh/MocA_oxidoreduct"/>
</dbReference>
<evidence type="ECO:0000259" key="2">
    <source>
        <dbReference type="Pfam" id="PF21378"/>
    </source>
</evidence>
<dbReference type="SUPFAM" id="SSF55347">
    <property type="entry name" value="Glyceraldehyde-3-phosphate dehydrogenase-like, C-terminal domain"/>
    <property type="match status" value="1"/>
</dbReference>
<dbReference type="InterPro" id="IPR036291">
    <property type="entry name" value="NAD(P)-bd_dom_sf"/>
</dbReference>
<feature type="domain" description="YceM-like C-terminal" evidence="2">
    <location>
        <begin position="135"/>
        <end position="235"/>
    </location>
</feature>
<dbReference type="STRING" id="1529.SAMN04487885_12547"/>
<dbReference type="PANTHER" id="PTHR43708">
    <property type="entry name" value="CONSERVED EXPRESSED OXIDOREDUCTASE (EUROFUNG)"/>
    <property type="match status" value="1"/>
</dbReference>
<dbReference type="RefSeq" id="WP_074846277.1">
    <property type="nucleotide sequence ID" value="NZ_CP076620.1"/>
</dbReference>
<protein>
    <submittedName>
        <fullName evidence="3">Virulence factor</fullName>
    </submittedName>
</protein>
<proteinExistence type="predicted"/>